<dbReference type="AlphaFoldDB" id="G3PAC7"/>
<proteinExistence type="predicted"/>
<reference evidence="1" key="1">
    <citation type="submission" date="2006-01" db="EMBL/GenBank/DDBJ databases">
        <authorList>
            <person name="Lindblad-Toh K."/>
            <person name="Mauceli E."/>
            <person name="Grabherr M."/>
            <person name="Chang J.L."/>
            <person name="Lander E.S."/>
        </authorList>
    </citation>
    <scope>NUCLEOTIDE SEQUENCE [LARGE SCALE GENOMIC DNA]</scope>
</reference>
<organism evidence="1">
    <name type="scientific">Gasterosteus aculeatus</name>
    <name type="common">Three-spined stickleback</name>
    <dbReference type="NCBI Taxonomy" id="69293"/>
    <lineage>
        <taxon>Eukaryota</taxon>
        <taxon>Metazoa</taxon>
        <taxon>Chordata</taxon>
        <taxon>Craniata</taxon>
        <taxon>Vertebrata</taxon>
        <taxon>Euteleostomi</taxon>
        <taxon>Actinopterygii</taxon>
        <taxon>Neopterygii</taxon>
        <taxon>Teleostei</taxon>
        <taxon>Neoteleostei</taxon>
        <taxon>Acanthomorphata</taxon>
        <taxon>Eupercaria</taxon>
        <taxon>Perciformes</taxon>
        <taxon>Cottioidei</taxon>
        <taxon>Gasterosteales</taxon>
        <taxon>Gasterosteidae</taxon>
        <taxon>Gasterosteus</taxon>
    </lineage>
</organism>
<dbReference type="InParanoid" id="G3PAC7"/>
<name>G3PAC7_GASAC</name>
<dbReference type="Ensembl" id="ENSGACT00000014577.1">
    <property type="protein sequence ID" value="ENSGACP00000014551.1"/>
    <property type="gene ID" value="ENSGACG00000011001.1"/>
</dbReference>
<dbReference type="Bgee" id="ENSGACG00000011001">
    <property type="expression patterns" value="Expressed in telencephalon and 2 other cell types or tissues"/>
</dbReference>
<reference evidence="1" key="2">
    <citation type="submission" date="2024-04" db="UniProtKB">
        <authorList>
            <consortium name="Ensembl"/>
        </authorList>
    </citation>
    <scope>IDENTIFICATION</scope>
</reference>
<accession>G3PAC7</accession>
<protein>
    <submittedName>
        <fullName evidence="1">Uncharacterized protein</fullName>
    </submittedName>
</protein>
<evidence type="ECO:0000313" key="1">
    <source>
        <dbReference type="Ensembl" id="ENSGACP00000014551.1"/>
    </source>
</evidence>
<sequence length="115" mass="13635">MHIQIYLHLTHVPSLRCLFTTVLMVEHQHSTSVCLRTIMSNWYFSLPHKAYNFCLKRALISCNSSTTTKRFPPELHRQHILHPCRQRVLKKIYFISPRCIASLQKNPTWRVMCSL</sequence>